<dbReference type="Proteomes" id="UP000063063">
    <property type="component" value="Chromosome 9"/>
</dbReference>
<organism evidence="1 2">
    <name type="scientific">Leishmania panamensis</name>
    <dbReference type="NCBI Taxonomy" id="5679"/>
    <lineage>
        <taxon>Eukaryota</taxon>
        <taxon>Discoba</taxon>
        <taxon>Euglenozoa</taxon>
        <taxon>Kinetoplastea</taxon>
        <taxon>Metakinetoplastina</taxon>
        <taxon>Trypanosomatida</taxon>
        <taxon>Trypanosomatidae</taxon>
        <taxon>Leishmaniinae</taxon>
        <taxon>Leishmania</taxon>
        <taxon>Leishmania guyanensis species complex</taxon>
    </lineage>
</organism>
<dbReference type="KEGG" id="lpan:LPMP_090690"/>
<dbReference type="VEuPathDB" id="TriTrypDB:LPAL13_090012100"/>
<dbReference type="eggNOG" id="ENOG502SM8F">
    <property type="taxonomic scope" value="Eukaryota"/>
</dbReference>
<name>A0A088RJJ8_LEIPA</name>
<gene>
    <name evidence="1" type="ORF">LPMP_090690</name>
</gene>
<evidence type="ECO:0000313" key="1">
    <source>
        <dbReference type="EMBL" id="AIN95985.2"/>
    </source>
</evidence>
<protein>
    <submittedName>
        <fullName evidence="1">Uncharacterized protein</fullName>
    </submittedName>
</protein>
<dbReference type="AlphaFoldDB" id="A0A088RJJ8"/>
<sequence length="370" mass="40342">MFPQGLIDQWLSKSREGRRSVREDPKATPAILENINRLEEYCRRRPYDVYCASTLQNPPFALHALECEAAEQQRLAQPPPVFLVTAPSPSAHTTASNEVRSGVCGRYAGGEESRASVVAAGQHLHHVTTRLAAYLESSGMMSSAAGLHEEGSQCIAVADFFVRLLSEAAVAAMYRQGVAAQAETEERETFQHRQSRRRLQLRVNSEDVSTRRRLELSGGRGAGHEAAHEFEDPTVARPIADLRRLSQGLVSLWGLLAQTERHGGQAAGGLPLKKRSRDGAADSGAADDDDNLWTRVRVGCLRHWLGDRAPPPPPPPLGTAALVETQRKAEASSPTPPGGTWSSWQLRISERDVEFALRKVVADVTASEGP</sequence>
<dbReference type="GeneID" id="22572639"/>
<reference evidence="1 2" key="1">
    <citation type="journal article" date="2015" name="Sci. Rep.">
        <title>The genome of Leishmania panamensis: insights into genomics of the L. (Viannia) subgenus.</title>
        <authorList>
            <person name="Llanes A."/>
            <person name="Restrepo C.M."/>
            <person name="Vecchio G.D."/>
            <person name="Anguizola F.J."/>
            <person name="Lleonart R."/>
        </authorList>
    </citation>
    <scope>NUCLEOTIDE SEQUENCE [LARGE SCALE GENOMIC DNA]</scope>
    <source>
        <strain evidence="1 2">MHOM/PA/94/PSC-1</strain>
    </source>
</reference>
<dbReference type="OrthoDB" id="273590at2759"/>
<proteinExistence type="predicted"/>
<evidence type="ECO:0000313" key="2">
    <source>
        <dbReference type="Proteomes" id="UP000063063"/>
    </source>
</evidence>
<dbReference type="RefSeq" id="XP_010704307.1">
    <property type="nucleotide sequence ID" value="XM_010706005.1"/>
</dbReference>
<accession>A0A088RJJ8</accession>
<keyword evidence="2" id="KW-1185">Reference proteome</keyword>
<dbReference type="EMBL" id="CP009378">
    <property type="protein sequence ID" value="AIN95985.2"/>
    <property type="molecule type" value="Genomic_DNA"/>
</dbReference>
<dbReference type="VEuPathDB" id="TriTrypDB:LPMP_090690"/>